<keyword evidence="1" id="KW-0812">Transmembrane</keyword>
<evidence type="ECO:0000313" key="2">
    <source>
        <dbReference type="EMBL" id="KKR88768.1"/>
    </source>
</evidence>
<feature type="transmembrane region" description="Helical" evidence="1">
    <location>
        <begin position="81"/>
        <end position="102"/>
    </location>
</feature>
<evidence type="ECO:0000313" key="3">
    <source>
        <dbReference type="Proteomes" id="UP000033918"/>
    </source>
</evidence>
<dbReference type="Proteomes" id="UP000033918">
    <property type="component" value="Unassembled WGS sequence"/>
</dbReference>
<sequence length="106" mass="12002">MENKKFKIIHSAICGAIAAVIFIVAITVAADLYLPLKDWLKNVFSHHWVGKGILSLAIFGVVCFFGWFLPIEPSEEKIRKILNLLNWLLILGTLAIFGFFVWEALK</sequence>
<keyword evidence="1" id="KW-0472">Membrane</keyword>
<feature type="transmembrane region" description="Helical" evidence="1">
    <location>
        <begin position="48"/>
        <end position="69"/>
    </location>
</feature>
<dbReference type="AlphaFoldDB" id="A0A0G0UIX5"/>
<proteinExistence type="predicted"/>
<keyword evidence="1" id="KW-1133">Transmembrane helix</keyword>
<feature type="transmembrane region" description="Helical" evidence="1">
    <location>
        <begin position="12"/>
        <end position="36"/>
    </location>
</feature>
<comment type="caution">
    <text evidence="2">The sequence shown here is derived from an EMBL/GenBank/DDBJ whole genome shotgun (WGS) entry which is preliminary data.</text>
</comment>
<gene>
    <name evidence="2" type="ORF">UU38_C0003G0019</name>
</gene>
<dbReference type="EMBL" id="LCAK01000003">
    <property type="protein sequence ID" value="KKR88768.1"/>
    <property type="molecule type" value="Genomic_DNA"/>
</dbReference>
<accession>A0A0G0UIX5</accession>
<reference evidence="2 3" key="1">
    <citation type="journal article" date="2015" name="Nature">
        <title>rRNA introns, odd ribosomes, and small enigmatic genomes across a large radiation of phyla.</title>
        <authorList>
            <person name="Brown C.T."/>
            <person name="Hug L.A."/>
            <person name="Thomas B.C."/>
            <person name="Sharon I."/>
            <person name="Castelle C.J."/>
            <person name="Singh A."/>
            <person name="Wilkins M.J."/>
            <person name="Williams K.H."/>
            <person name="Banfield J.F."/>
        </authorList>
    </citation>
    <scope>NUCLEOTIDE SEQUENCE [LARGE SCALE GENOMIC DNA]</scope>
</reference>
<name>A0A0G0UIX5_9BACT</name>
<evidence type="ECO:0000256" key="1">
    <source>
        <dbReference type="SAM" id="Phobius"/>
    </source>
</evidence>
<protein>
    <submittedName>
        <fullName evidence="2">Uncharacterized protein</fullName>
    </submittedName>
</protein>
<organism evidence="2 3">
    <name type="scientific">Candidatus Wolfebacteria bacterium GW2011_GWB1_41_12</name>
    <dbReference type="NCBI Taxonomy" id="1619006"/>
    <lineage>
        <taxon>Bacteria</taxon>
        <taxon>Candidatus Wolfeibacteriota</taxon>
    </lineage>
</organism>